<evidence type="ECO:0000313" key="2">
    <source>
        <dbReference type="Proteomes" id="UP001163846"/>
    </source>
</evidence>
<dbReference type="AlphaFoldDB" id="A0AA38UC42"/>
<keyword evidence="2" id="KW-1185">Reference proteome</keyword>
<name>A0AA38UC42_9AGAR</name>
<accession>A0AA38UC42</accession>
<reference evidence="1" key="1">
    <citation type="submission" date="2022-08" db="EMBL/GenBank/DDBJ databases">
        <authorList>
            <consortium name="DOE Joint Genome Institute"/>
            <person name="Min B."/>
            <person name="Riley R."/>
            <person name="Sierra-Patev S."/>
            <person name="Naranjo-Ortiz M."/>
            <person name="Looney B."/>
            <person name="Konkel Z."/>
            <person name="Slot J.C."/>
            <person name="Sakamoto Y."/>
            <person name="Steenwyk J.L."/>
            <person name="Rokas A."/>
            <person name="Carro J."/>
            <person name="Camarero S."/>
            <person name="Ferreira P."/>
            <person name="Molpeceres G."/>
            <person name="Ruiz-Duenas F.J."/>
            <person name="Serrano A."/>
            <person name="Henrissat B."/>
            <person name="Drula E."/>
            <person name="Hughes K.W."/>
            <person name="Mata J.L."/>
            <person name="Ishikawa N.K."/>
            <person name="Vargas-Isla R."/>
            <person name="Ushijima S."/>
            <person name="Smith C.A."/>
            <person name="Ahrendt S."/>
            <person name="Andreopoulos W."/>
            <person name="He G."/>
            <person name="Labutti K."/>
            <person name="Lipzen A."/>
            <person name="Ng V."/>
            <person name="Sandor L."/>
            <person name="Barry K."/>
            <person name="Martinez A.T."/>
            <person name="Xiao Y."/>
            <person name="Gibbons J.G."/>
            <person name="Terashima K."/>
            <person name="Hibbett D.S."/>
            <person name="Grigoriev I.V."/>
        </authorList>
    </citation>
    <scope>NUCLEOTIDE SEQUENCE</scope>
    <source>
        <strain evidence="1">TFB9207</strain>
    </source>
</reference>
<evidence type="ECO:0000313" key="1">
    <source>
        <dbReference type="EMBL" id="KAJ3836834.1"/>
    </source>
</evidence>
<gene>
    <name evidence="1" type="ORF">F5878DRAFT_540611</name>
</gene>
<dbReference type="Proteomes" id="UP001163846">
    <property type="component" value="Unassembled WGS sequence"/>
</dbReference>
<organism evidence="1 2">
    <name type="scientific">Lentinula raphanica</name>
    <dbReference type="NCBI Taxonomy" id="153919"/>
    <lineage>
        <taxon>Eukaryota</taxon>
        <taxon>Fungi</taxon>
        <taxon>Dikarya</taxon>
        <taxon>Basidiomycota</taxon>
        <taxon>Agaricomycotina</taxon>
        <taxon>Agaricomycetes</taxon>
        <taxon>Agaricomycetidae</taxon>
        <taxon>Agaricales</taxon>
        <taxon>Marasmiineae</taxon>
        <taxon>Omphalotaceae</taxon>
        <taxon>Lentinula</taxon>
    </lineage>
</organism>
<protein>
    <submittedName>
        <fullName evidence="1">Uncharacterized protein</fullName>
    </submittedName>
</protein>
<comment type="caution">
    <text evidence="1">The sequence shown here is derived from an EMBL/GenBank/DDBJ whole genome shotgun (WGS) entry which is preliminary data.</text>
</comment>
<proteinExistence type="predicted"/>
<dbReference type="EMBL" id="MU806290">
    <property type="protein sequence ID" value="KAJ3836834.1"/>
    <property type="molecule type" value="Genomic_DNA"/>
</dbReference>
<sequence length="181" mass="20552">MSVLSALTPGEILACMFTNSGGTFHWTIFVVIDHTRAYKLHAKQYGNYWAFEDPPRFQNLLQSFTLSAMVRIGNFNDSYNRMVALLREIPMTVPAHEVLIIHTNVFHCRVWFREAIRKLHDNGYIYCPNVWALYDECMGHAQSNDVSLAPNRPPRYFISRVSGSVTTAGTPQGYGGYAANQ</sequence>